<sequence>MPVNMTIDDSSPSVTYYPAAAWNARSASIPCSSCTANPDTSKLFDNTFHDGTFNPVPGSNNFPNIPLTASLEFNGTAVYVFCALAESSTSPDGDSDMSFYIDGSLKGTFVKTAPGNNNVYDYAIPVFSIDSLPLGMHNVTLQNGHVNGTKALVLLDEIVYTYEFLYTSTTRSTRNLGVIIGATVAVPVVVLTIVALAIYFFLKRRKRR</sequence>
<dbReference type="OrthoDB" id="3245657at2759"/>
<accession>A0A9W9DTT0</accession>
<keyword evidence="3" id="KW-1185">Reference proteome</keyword>
<dbReference type="Gene3D" id="2.60.120.260">
    <property type="entry name" value="Galactose-binding domain-like"/>
    <property type="match status" value="1"/>
</dbReference>
<evidence type="ECO:0000256" key="1">
    <source>
        <dbReference type="SAM" id="Phobius"/>
    </source>
</evidence>
<dbReference type="Proteomes" id="UP001150266">
    <property type="component" value="Unassembled WGS sequence"/>
</dbReference>
<keyword evidence="1" id="KW-0812">Transmembrane</keyword>
<reference evidence="2" key="1">
    <citation type="submission" date="2022-08" db="EMBL/GenBank/DDBJ databases">
        <title>A Global Phylogenomic Analysis of the Shiitake Genus Lentinula.</title>
        <authorList>
            <consortium name="DOE Joint Genome Institute"/>
            <person name="Sierra-Patev S."/>
            <person name="Min B."/>
            <person name="Naranjo-Ortiz M."/>
            <person name="Looney B."/>
            <person name="Konkel Z."/>
            <person name="Slot J.C."/>
            <person name="Sakamoto Y."/>
            <person name="Steenwyk J.L."/>
            <person name="Rokas A."/>
            <person name="Carro J."/>
            <person name="Camarero S."/>
            <person name="Ferreira P."/>
            <person name="Molpeceres G."/>
            <person name="Ruiz-Duenas F.J."/>
            <person name="Serrano A."/>
            <person name="Henrissat B."/>
            <person name="Drula E."/>
            <person name="Hughes K.W."/>
            <person name="Mata J.L."/>
            <person name="Ishikawa N.K."/>
            <person name="Vargas-Isla R."/>
            <person name="Ushijima S."/>
            <person name="Smith C.A."/>
            <person name="Ahrendt S."/>
            <person name="Andreopoulos W."/>
            <person name="He G."/>
            <person name="Labutti K."/>
            <person name="Lipzen A."/>
            <person name="Ng V."/>
            <person name="Riley R."/>
            <person name="Sandor L."/>
            <person name="Barry K."/>
            <person name="Martinez A.T."/>
            <person name="Xiao Y."/>
            <person name="Gibbons J.G."/>
            <person name="Terashima K."/>
            <person name="Grigoriev I.V."/>
            <person name="Hibbett D.S."/>
        </authorList>
    </citation>
    <scope>NUCLEOTIDE SEQUENCE</scope>
    <source>
        <strain evidence="2">JLM2183</strain>
    </source>
</reference>
<keyword evidence="1" id="KW-1133">Transmembrane helix</keyword>
<evidence type="ECO:0000313" key="2">
    <source>
        <dbReference type="EMBL" id="KAJ4485551.1"/>
    </source>
</evidence>
<dbReference type="EMBL" id="JAOTPV010000003">
    <property type="protein sequence ID" value="KAJ4485551.1"/>
    <property type="molecule type" value="Genomic_DNA"/>
</dbReference>
<dbReference type="AlphaFoldDB" id="A0A9W9DTT0"/>
<keyword evidence="1" id="KW-0472">Membrane</keyword>
<proteinExistence type="predicted"/>
<gene>
    <name evidence="2" type="ORF">J3R30DRAFT_3325871</name>
</gene>
<feature type="non-terminal residue" evidence="2">
    <location>
        <position position="208"/>
    </location>
</feature>
<name>A0A9W9DTT0_9AGAR</name>
<feature type="transmembrane region" description="Helical" evidence="1">
    <location>
        <begin position="176"/>
        <end position="202"/>
    </location>
</feature>
<evidence type="ECO:0000313" key="3">
    <source>
        <dbReference type="Proteomes" id="UP001150266"/>
    </source>
</evidence>
<protein>
    <submittedName>
        <fullName evidence="2">Uncharacterized protein</fullName>
    </submittedName>
</protein>
<organism evidence="2 3">
    <name type="scientific">Lentinula aciculospora</name>
    <dbReference type="NCBI Taxonomy" id="153920"/>
    <lineage>
        <taxon>Eukaryota</taxon>
        <taxon>Fungi</taxon>
        <taxon>Dikarya</taxon>
        <taxon>Basidiomycota</taxon>
        <taxon>Agaricomycotina</taxon>
        <taxon>Agaricomycetes</taxon>
        <taxon>Agaricomycetidae</taxon>
        <taxon>Agaricales</taxon>
        <taxon>Marasmiineae</taxon>
        <taxon>Omphalotaceae</taxon>
        <taxon>Lentinula</taxon>
    </lineage>
</organism>
<comment type="caution">
    <text evidence="2">The sequence shown here is derived from an EMBL/GenBank/DDBJ whole genome shotgun (WGS) entry which is preliminary data.</text>
</comment>